<dbReference type="KEGG" id="egm:AYC65_19495"/>
<dbReference type="Proteomes" id="UP000595426">
    <property type="component" value="Chromosome"/>
</dbReference>
<dbReference type="InterPro" id="IPR008969">
    <property type="entry name" value="CarboxyPept-like_regulatory"/>
</dbReference>
<dbReference type="Pfam" id="PF14905">
    <property type="entry name" value="OMP_b-brl_3"/>
    <property type="match status" value="1"/>
</dbReference>
<proteinExistence type="predicted"/>
<dbReference type="SUPFAM" id="SSF56935">
    <property type="entry name" value="Porins"/>
    <property type="match status" value="1"/>
</dbReference>
<keyword evidence="5" id="KW-0675">Receptor</keyword>
<dbReference type="InterPro" id="IPR036942">
    <property type="entry name" value="Beta-barrel_TonB_sf"/>
</dbReference>
<keyword evidence="3" id="KW-0998">Cell outer membrane</keyword>
<protein>
    <submittedName>
        <fullName evidence="5">TonB-dependent receptor</fullName>
    </submittedName>
</protein>
<evidence type="ECO:0000256" key="2">
    <source>
        <dbReference type="ARBA" id="ARBA00023136"/>
    </source>
</evidence>
<dbReference type="InterPro" id="IPR041700">
    <property type="entry name" value="OMP_b-brl_3"/>
</dbReference>
<dbReference type="OrthoDB" id="8764943at2"/>
<dbReference type="SUPFAM" id="SSF49464">
    <property type="entry name" value="Carboxypeptidase regulatory domain-like"/>
    <property type="match status" value="1"/>
</dbReference>
<evidence type="ECO:0000256" key="1">
    <source>
        <dbReference type="ARBA" id="ARBA00004442"/>
    </source>
</evidence>
<dbReference type="InterPro" id="IPR037066">
    <property type="entry name" value="Plug_dom_sf"/>
</dbReference>
<accession>A0A7T7ZZD3</accession>
<keyword evidence="2" id="KW-0472">Membrane</keyword>
<comment type="subcellular location">
    <subcellularLocation>
        <location evidence="1">Cell outer membrane</location>
    </subcellularLocation>
</comment>
<dbReference type="AlphaFoldDB" id="A0A7T7ZZD3"/>
<keyword evidence="6" id="KW-1185">Reference proteome</keyword>
<gene>
    <name evidence="5" type="ORF">I6H88_09530</name>
</gene>
<dbReference type="RefSeq" id="WP_052114804.1">
    <property type="nucleotide sequence ID" value="NZ_CBCSDR010000002.1"/>
</dbReference>
<sequence length="783" mass="89933">MTTKFWSIILFLLSVSITAQSIRGKIIDAETRRPVTNAEVRIFTSSDLPAQKTNTDSLGVFSFSSDNTLAFQFMITAAGFDEMRIDNFVNNQNILLRPATATISEVTVQGRKNVQLNNGNPEYSVSGNKDLKTAVNLIDVLRKTPGVSMGEDNAVMIGRNTASIFVNGKPLVMSAQELQNYLKTLTPDMVNAVEIIANPSSRYDAEIKGIVNIKLKKNNQLGLRGNYSGNLQLNRTVFVENNLDISYNTNRVAYKLVMGYNNGINTYKYNALQHLANTNIMRTDIYQRMFWRVYSLQAGLDFRINDYNRIGLTFRQNERYDERNRIGELLTRKKDDVDIVSYTGSENPINYHQNNTGAVLDYSFSKNNFEFNVIGNYLSVKNNQNDDFIDRDKLSEVKLSHWKSDLLNKVNILTLQTDLSKKIGGASLEAGLKFSSSETHNNIRYDTLSSGQKFEYDPGRSNIFLYKEKIYAGYISYSQKFGKFSINGGLRAEHTNSVSSAVTMDSVVSRSYTKWLPSINIGYTINNSTELSLSYSRRMTRPPFSQLNPFRVYFSPLNYWIGNPYLLPSITSQLKATFRKKNFIGSLIVGRENDVIVRYPVYHPETNILEYLGTNLPYQDFAALEISFPVKLTKWWNINTQWTGNYNYEYRPYLDTVFTKNIYSYAFGINQTFTLPKGYTANIFSHFESQSGNSLYIYKSRYTVDLSIQKSWLDNKLNTKLSFNNIFDSFAQTLIFRHKQIMNNQLRHWNDLRKIVFALSYNFGSSRYEAKELKRSEEENRAR</sequence>
<dbReference type="PANTHER" id="PTHR40980:SF4">
    <property type="entry name" value="TONB-DEPENDENT RECEPTOR-LIKE BETA-BARREL DOMAIN-CONTAINING PROTEIN"/>
    <property type="match status" value="1"/>
</dbReference>
<evidence type="ECO:0000313" key="6">
    <source>
        <dbReference type="Proteomes" id="UP000595426"/>
    </source>
</evidence>
<dbReference type="Gene3D" id="2.170.130.10">
    <property type="entry name" value="TonB-dependent receptor, plug domain"/>
    <property type="match status" value="1"/>
</dbReference>
<dbReference type="GeneID" id="93135112"/>
<feature type="domain" description="Outer membrane protein beta-barrel" evidence="4">
    <location>
        <begin position="363"/>
        <end position="761"/>
    </location>
</feature>
<reference evidence="5 6" key="1">
    <citation type="submission" date="2020-12" db="EMBL/GenBank/DDBJ databases">
        <title>FDA dAtabase for Regulatory Grade micrObial Sequences (FDA-ARGOS): Supporting development and validation of Infectious Disease Dx tests.</title>
        <authorList>
            <person name="Kerrigan L."/>
            <person name="Long C."/>
            <person name="Tallon L."/>
            <person name="Sadzewicz L."/>
            <person name="Zhao X."/>
            <person name="Boylan J."/>
            <person name="Ott S."/>
            <person name="Bowen H."/>
            <person name="Vavikolanu K."/>
            <person name="Mehta A."/>
            <person name="Aluvathingal J."/>
            <person name="Nadendla S."/>
            <person name="Yan Y."/>
            <person name="Sichtig H."/>
        </authorList>
    </citation>
    <scope>NUCLEOTIDE SEQUENCE [LARGE SCALE GENOMIC DNA]</scope>
    <source>
        <strain evidence="5 6">FDAARGOS_1031</strain>
    </source>
</reference>
<dbReference type="Gene3D" id="2.40.170.20">
    <property type="entry name" value="TonB-dependent receptor, beta-barrel domain"/>
    <property type="match status" value="1"/>
</dbReference>
<evidence type="ECO:0000259" key="4">
    <source>
        <dbReference type="Pfam" id="PF14905"/>
    </source>
</evidence>
<evidence type="ECO:0000256" key="3">
    <source>
        <dbReference type="ARBA" id="ARBA00023237"/>
    </source>
</evidence>
<dbReference type="GO" id="GO:0009279">
    <property type="term" value="C:cell outer membrane"/>
    <property type="evidence" value="ECO:0007669"/>
    <property type="project" value="UniProtKB-SubCell"/>
</dbReference>
<organism evidence="5 6">
    <name type="scientific">Elizabethkingia bruuniana</name>
    <dbReference type="NCBI Taxonomy" id="1756149"/>
    <lineage>
        <taxon>Bacteria</taxon>
        <taxon>Pseudomonadati</taxon>
        <taxon>Bacteroidota</taxon>
        <taxon>Flavobacteriia</taxon>
        <taxon>Flavobacteriales</taxon>
        <taxon>Weeksellaceae</taxon>
        <taxon>Elizabethkingia</taxon>
    </lineage>
</organism>
<dbReference type="EMBL" id="CP067018">
    <property type="protein sequence ID" value="QQN60791.1"/>
    <property type="molecule type" value="Genomic_DNA"/>
</dbReference>
<evidence type="ECO:0000313" key="5">
    <source>
        <dbReference type="EMBL" id="QQN60791.1"/>
    </source>
</evidence>
<name>A0A7T7ZZD3_9FLAO</name>
<dbReference type="PANTHER" id="PTHR40980">
    <property type="entry name" value="PLUG DOMAIN-CONTAINING PROTEIN"/>
    <property type="match status" value="1"/>
</dbReference>